<accession>A0ABN6H122</accession>
<keyword evidence="3 5" id="KW-0378">Hydrolase</keyword>
<comment type="subunit">
    <text evidence="5">Heterooligomer composed of large and small subunits.</text>
</comment>
<dbReference type="Pfam" id="PF02601">
    <property type="entry name" value="Exonuc_VII_L"/>
    <property type="match status" value="1"/>
</dbReference>
<dbReference type="InterPro" id="IPR025824">
    <property type="entry name" value="OB-fold_nuc-bd_dom"/>
</dbReference>
<sequence length="465" mass="51347">MISGVDLFSPNKPSEPKALSVTQLVRRMKNLLEIELGEQWVEGEVSNLRKQGSGHWYFSLKDERAQISCAMFGARKRPGADVLDDGAKVRVFAEPSVYEARGQLQIIVSKVELAGQGELQARFEALKRKLEAEGLFAAERKKKLPAFPMRIGLVTSGTGAAIRDMLNVLERRAPWVEPVLFPVRVQGKGAEREIAEAIRQMGDPEKYEIPRCDLLIVGRGGGSLEDLWNFNEEIVARAIADCPLPVISAVGHEIDFTIADFVADLRAPTPSAAAELAVPDGDELRTRLGTLGRRLSRRVAERVERLELVLENAKRGVLSRGGERLLREPAMKVDALRDRMNVAAQAVWREKVIDVRSLRRALESRHPQRLLAQQAELARGLAGRLARAGQAGLADREQQLKRLSGMLRALGPESAFERGFSITLDAEGRVVRSVDQVKKGGELRTKLRDGEVVSEVKRTESGGGQ</sequence>
<evidence type="ECO:0000256" key="2">
    <source>
        <dbReference type="ARBA" id="ARBA00022722"/>
    </source>
</evidence>
<dbReference type="PANTHER" id="PTHR30008">
    <property type="entry name" value="EXODEOXYRIBONUCLEASE 7 LARGE SUBUNIT"/>
    <property type="match status" value="1"/>
</dbReference>
<reference evidence="9 10" key="1">
    <citation type="submission" date="2021-06" db="EMBL/GenBank/DDBJ databases">
        <title>Complete genome of Haloferula helveola possessing various polysaccharide degrading enzymes.</title>
        <authorList>
            <person name="Takami H."/>
            <person name="Huang C."/>
            <person name="Hamasaki K."/>
        </authorList>
    </citation>
    <scope>NUCLEOTIDE SEQUENCE [LARGE SCALE GENOMIC DNA]</scope>
    <source>
        <strain evidence="9 10">CN-1</strain>
    </source>
</reference>
<dbReference type="CDD" id="cd04489">
    <property type="entry name" value="ExoVII_LU_OBF"/>
    <property type="match status" value="1"/>
</dbReference>
<gene>
    <name evidence="5" type="primary">xseA</name>
    <name evidence="9" type="ORF">HAHE_03770</name>
</gene>
<evidence type="ECO:0000313" key="10">
    <source>
        <dbReference type="Proteomes" id="UP001374893"/>
    </source>
</evidence>
<dbReference type="EC" id="3.1.11.6" evidence="5"/>
<feature type="domain" description="OB-fold nucleic acid binding" evidence="8">
    <location>
        <begin position="19"/>
        <end position="111"/>
    </location>
</feature>
<dbReference type="InterPro" id="IPR020579">
    <property type="entry name" value="Exonuc_VII_lsu_C"/>
</dbReference>
<evidence type="ECO:0000256" key="6">
    <source>
        <dbReference type="RuleBase" id="RU004355"/>
    </source>
</evidence>
<keyword evidence="4 5" id="KW-0269">Exonuclease</keyword>
<dbReference type="RefSeq" id="WP_338688109.1">
    <property type="nucleotide sequence ID" value="NZ_AP024702.1"/>
</dbReference>
<dbReference type="InterPro" id="IPR003753">
    <property type="entry name" value="Exonuc_VII_L"/>
</dbReference>
<keyword evidence="2 5" id="KW-0540">Nuclease</keyword>
<dbReference type="Proteomes" id="UP001374893">
    <property type="component" value="Chromosome"/>
</dbReference>
<dbReference type="NCBIfam" id="TIGR00237">
    <property type="entry name" value="xseA"/>
    <property type="match status" value="1"/>
</dbReference>
<dbReference type="Pfam" id="PF13742">
    <property type="entry name" value="tRNA_anti_2"/>
    <property type="match status" value="1"/>
</dbReference>
<comment type="catalytic activity">
    <reaction evidence="5 6">
        <text>Exonucleolytic cleavage in either 5'- to 3'- or 3'- to 5'-direction to yield nucleoside 5'-phosphates.</text>
        <dbReference type="EC" id="3.1.11.6"/>
    </reaction>
</comment>
<dbReference type="PANTHER" id="PTHR30008:SF0">
    <property type="entry name" value="EXODEOXYRIBONUCLEASE 7 LARGE SUBUNIT"/>
    <property type="match status" value="1"/>
</dbReference>
<name>A0ABN6H122_9BACT</name>
<evidence type="ECO:0000259" key="8">
    <source>
        <dbReference type="Pfam" id="PF13742"/>
    </source>
</evidence>
<dbReference type="HAMAP" id="MF_00378">
    <property type="entry name" value="Exonuc_7_L"/>
    <property type="match status" value="1"/>
</dbReference>
<evidence type="ECO:0000259" key="7">
    <source>
        <dbReference type="Pfam" id="PF02601"/>
    </source>
</evidence>
<keyword evidence="10" id="KW-1185">Reference proteome</keyword>
<feature type="domain" description="Exonuclease VII large subunit C-terminal" evidence="7">
    <location>
        <begin position="135"/>
        <end position="453"/>
    </location>
</feature>
<evidence type="ECO:0000256" key="5">
    <source>
        <dbReference type="HAMAP-Rule" id="MF_00378"/>
    </source>
</evidence>
<dbReference type="EMBL" id="AP024702">
    <property type="protein sequence ID" value="BCX46469.1"/>
    <property type="molecule type" value="Genomic_DNA"/>
</dbReference>
<evidence type="ECO:0000256" key="3">
    <source>
        <dbReference type="ARBA" id="ARBA00022801"/>
    </source>
</evidence>
<evidence type="ECO:0000256" key="1">
    <source>
        <dbReference type="ARBA" id="ARBA00022490"/>
    </source>
</evidence>
<evidence type="ECO:0000256" key="4">
    <source>
        <dbReference type="ARBA" id="ARBA00022839"/>
    </source>
</evidence>
<keyword evidence="1 5" id="KW-0963">Cytoplasm</keyword>
<comment type="similarity">
    <text evidence="5 6">Belongs to the XseA family.</text>
</comment>
<organism evidence="9 10">
    <name type="scientific">Haloferula helveola</name>
    <dbReference type="NCBI Taxonomy" id="490095"/>
    <lineage>
        <taxon>Bacteria</taxon>
        <taxon>Pseudomonadati</taxon>
        <taxon>Verrucomicrobiota</taxon>
        <taxon>Verrucomicrobiia</taxon>
        <taxon>Verrucomicrobiales</taxon>
        <taxon>Verrucomicrobiaceae</taxon>
        <taxon>Haloferula</taxon>
    </lineage>
</organism>
<evidence type="ECO:0000313" key="9">
    <source>
        <dbReference type="EMBL" id="BCX46469.1"/>
    </source>
</evidence>
<comment type="subcellular location">
    <subcellularLocation>
        <location evidence="5 6">Cytoplasm</location>
    </subcellularLocation>
</comment>
<proteinExistence type="inferred from homology"/>
<protein>
    <recommendedName>
        <fullName evidence="5">Exodeoxyribonuclease 7 large subunit</fullName>
        <ecNumber evidence="5">3.1.11.6</ecNumber>
    </recommendedName>
    <alternativeName>
        <fullName evidence="5">Exodeoxyribonuclease VII large subunit</fullName>
        <shortName evidence="5">Exonuclease VII large subunit</shortName>
    </alternativeName>
</protein>
<comment type="function">
    <text evidence="5">Bidirectionally degrades single-stranded DNA into large acid-insoluble oligonucleotides, which are then degraded further into small acid-soluble oligonucleotides.</text>
</comment>